<dbReference type="PANTHER" id="PTHR46434">
    <property type="entry name" value="GENETIC INTERACTOR OF PROHIBITINS 3, MITOCHONDRIAL"/>
    <property type="match status" value="1"/>
</dbReference>
<dbReference type="InterPro" id="IPR050896">
    <property type="entry name" value="Mito_lipid_metab_GTPase"/>
</dbReference>
<feature type="domain" description="G" evidence="1">
    <location>
        <begin position="164"/>
        <end position="230"/>
    </location>
</feature>
<dbReference type="Pfam" id="PF01926">
    <property type="entry name" value="MMR_HSR1"/>
    <property type="match status" value="1"/>
</dbReference>
<dbReference type="InterPro" id="IPR027417">
    <property type="entry name" value="P-loop_NTPase"/>
</dbReference>
<dbReference type="AlphaFoldDB" id="A0A2T5G5J4"/>
<proteinExistence type="predicted"/>
<evidence type="ECO:0000313" key="3">
    <source>
        <dbReference type="EMBL" id="PTQ51462.1"/>
    </source>
</evidence>
<dbReference type="EMBL" id="PEBW01000005">
    <property type="protein sequence ID" value="PTQ51462.1"/>
    <property type="molecule type" value="Genomic_DNA"/>
</dbReference>
<organism evidence="3 4">
    <name type="scientific">Brockia lithotrophica</name>
    <dbReference type="NCBI Taxonomy" id="933949"/>
    <lineage>
        <taxon>Bacteria</taxon>
        <taxon>Bacillati</taxon>
        <taxon>Bacillota</taxon>
        <taxon>Bacilli</taxon>
        <taxon>Bacillales</taxon>
        <taxon>Bacillales Family X. Incertae Sedis</taxon>
        <taxon>Brockia</taxon>
    </lineage>
</organism>
<gene>
    <name evidence="3" type="ORF">BLITH_1539</name>
</gene>
<evidence type="ECO:0000313" key="4">
    <source>
        <dbReference type="Proteomes" id="UP000244016"/>
    </source>
</evidence>
<accession>A0A2T5G5J4</accession>
<evidence type="ECO:0000259" key="2">
    <source>
        <dbReference type="Pfam" id="PF21516"/>
    </source>
</evidence>
<feature type="domain" description="NOA1/YqeH-like C-terminal" evidence="2">
    <location>
        <begin position="283"/>
        <end position="377"/>
    </location>
</feature>
<comment type="caution">
    <text evidence="3">The sequence shown here is derived from an EMBL/GenBank/DDBJ whole genome shotgun (WGS) entry which is preliminary data.</text>
</comment>
<dbReference type="NCBIfam" id="TIGR03597">
    <property type="entry name" value="GTPase_YqeH"/>
    <property type="match status" value="1"/>
</dbReference>
<dbReference type="GO" id="GO:0005525">
    <property type="term" value="F:GTP binding"/>
    <property type="evidence" value="ECO:0007669"/>
    <property type="project" value="InterPro"/>
</dbReference>
<dbReference type="Gene3D" id="3.40.50.300">
    <property type="entry name" value="P-loop containing nucleotide triphosphate hydrolases"/>
    <property type="match status" value="1"/>
</dbReference>
<evidence type="ECO:0000259" key="1">
    <source>
        <dbReference type="Pfam" id="PF01926"/>
    </source>
</evidence>
<dbReference type="Proteomes" id="UP000244016">
    <property type="component" value="Unassembled WGS sequence"/>
</dbReference>
<dbReference type="SUPFAM" id="SSF52540">
    <property type="entry name" value="P-loop containing nucleoside triphosphate hydrolases"/>
    <property type="match status" value="1"/>
</dbReference>
<dbReference type="InterPro" id="IPR048422">
    <property type="entry name" value="NOA1/YqeH-like_C"/>
</dbReference>
<protein>
    <submittedName>
        <fullName evidence="3">GTP-binding protein YqeH, required for biogenesis of 30S ribosome subunit</fullName>
    </submittedName>
</protein>
<dbReference type="InterPro" id="IPR006073">
    <property type="entry name" value="GTP-bd"/>
</dbReference>
<dbReference type="Pfam" id="PF21516">
    <property type="entry name" value="YqeH-like_C"/>
    <property type="match status" value="1"/>
</dbReference>
<dbReference type="PANTHER" id="PTHR46434:SF1">
    <property type="entry name" value="GENETIC INTERACTOR OF PROHIBITINS 3, MITOCHONDRIAL"/>
    <property type="match status" value="1"/>
</dbReference>
<reference evidence="3 4" key="1">
    <citation type="submission" date="2017-08" db="EMBL/GenBank/DDBJ databases">
        <title>Burning lignite coal seam in the remote Altai Mountains harbors a hydrogen-driven thermophilic microbial community.</title>
        <authorList>
            <person name="Kadnikov V.V."/>
            <person name="Mardanov A.V."/>
            <person name="Ivasenko D."/>
            <person name="Beletsky A.V."/>
            <person name="Karnachuk O.V."/>
            <person name="Ravin N.V."/>
        </authorList>
    </citation>
    <scope>NUCLEOTIDE SEQUENCE [LARGE SCALE GENOMIC DNA]</scope>
    <source>
        <strain evidence="3">AL31</strain>
    </source>
</reference>
<sequence>MSAEVRLCPGCGAPLQTTDPHARGYLPPEKWDDPRALCMRCFRMLHYGDPTAIRLSSEDFAEAAASLAKQKVVLLLVVDLLDVEAGLGLSLPRGPHHPVLLVGNKEDLLPRSVRRERVARWLERRAREFGLDPVDVILLSAKRRRNIESLVAAVERFAGKFRTFAAVGVANAGKSTLLNALREVLAPSTSDPSSPPIPLTVSPFPGTTLSVVRMDLRGGIVLYDTPGALPQSTIAPRLLPEELKLLVPQEEIRPRVYQLRDPGQTIFLGGLVRVDFVSGPPQPLVVYASSRIRVHRTKLARADELYARHVGELLFPPARDRAERFALRERTLLTLSPSTAKRDIAVGSVGWVVQHGQPGEFVVHVPEGVRVYVREAIV</sequence>
<name>A0A2T5G5J4_9BACL</name>
<dbReference type="InterPro" id="IPR019988">
    <property type="entry name" value="GTP-bd_ribosome_bgen_YqeH"/>
</dbReference>